<proteinExistence type="predicted"/>
<sequence length="410" mass="45909">MPFKRFRSRLSSRISQDSSVSQGTDEQSCGRPSFEPHHPVLPRVKGKPRVLGLVGDPQYNRDSGGSAKFGDRIFWTWRDTQLVNNGKVQELPILASTASWSDLNHDGSPAVEPLQSHADPLRTITLQAYGKNSTERAYFRIIHDGAEPRAGMQKDGTRRALWPDSPPMVTSTSDNGRVTAYSWIKKTHIRPDLSTVTQHPATTLYRITYAASENRDALPYAKLVDASFWNQDEIAYGAYGNVVKDGIAYLFGQINGMTALARVLVDRVERKSMYEYWVGGEWTKTKPNINDRSIDIPNANAGGQGTYYFSEPWDSFVWIGGSIFPGADCYITTARTPTGPWIKPFKFYSGANGTASLPAYSIQAHPGMLRDEDENAIYITYTKCDRDQSNTVVYSTPLVYVEWEDDDESE</sequence>
<gene>
    <name evidence="2" type="ORF">PV09_04582</name>
</gene>
<dbReference type="AlphaFoldDB" id="A0A0D2ACU2"/>
<evidence type="ECO:0000256" key="1">
    <source>
        <dbReference type="SAM" id="MobiDB-lite"/>
    </source>
</evidence>
<accession>A0A0D2ACU2</accession>
<dbReference type="OrthoDB" id="2583188at2759"/>
<keyword evidence="3" id="KW-1185">Reference proteome</keyword>
<feature type="region of interest" description="Disordered" evidence="1">
    <location>
        <begin position="149"/>
        <end position="173"/>
    </location>
</feature>
<evidence type="ECO:0008006" key="4">
    <source>
        <dbReference type="Google" id="ProtNLM"/>
    </source>
</evidence>
<feature type="compositionally biased region" description="Low complexity" evidence="1">
    <location>
        <begin position="11"/>
        <end position="21"/>
    </location>
</feature>
<dbReference type="HOGENOM" id="CLU_727941_0_0_1"/>
<feature type="region of interest" description="Disordered" evidence="1">
    <location>
        <begin position="1"/>
        <end position="47"/>
    </location>
</feature>
<name>A0A0D2ACU2_9PEZI</name>
<protein>
    <recommendedName>
        <fullName evidence="4">DUF4185 domain-containing protein</fullName>
    </recommendedName>
</protein>
<reference evidence="2 3" key="1">
    <citation type="submission" date="2015-01" db="EMBL/GenBank/DDBJ databases">
        <title>The Genome Sequence of Ochroconis gallopava CBS43764.</title>
        <authorList>
            <consortium name="The Broad Institute Genomics Platform"/>
            <person name="Cuomo C."/>
            <person name="de Hoog S."/>
            <person name="Gorbushina A."/>
            <person name="Stielow B."/>
            <person name="Teixiera M."/>
            <person name="Abouelleil A."/>
            <person name="Chapman S.B."/>
            <person name="Priest M."/>
            <person name="Young S.K."/>
            <person name="Wortman J."/>
            <person name="Nusbaum C."/>
            <person name="Birren B."/>
        </authorList>
    </citation>
    <scope>NUCLEOTIDE SEQUENCE [LARGE SCALE GENOMIC DNA]</scope>
    <source>
        <strain evidence="2 3">CBS 43764</strain>
    </source>
</reference>
<dbReference type="RefSeq" id="XP_016214154.1">
    <property type="nucleotide sequence ID" value="XM_016357952.1"/>
</dbReference>
<evidence type="ECO:0000313" key="3">
    <source>
        <dbReference type="Proteomes" id="UP000053259"/>
    </source>
</evidence>
<dbReference type="VEuPathDB" id="FungiDB:PV09_04582"/>
<dbReference type="GeneID" id="27312555"/>
<dbReference type="InParanoid" id="A0A0D2ACU2"/>
<dbReference type="EMBL" id="KN847541">
    <property type="protein sequence ID" value="KIW04285.1"/>
    <property type="molecule type" value="Genomic_DNA"/>
</dbReference>
<organism evidence="2 3">
    <name type="scientific">Verruconis gallopava</name>
    <dbReference type="NCBI Taxonomy" id="253628"/>
    <lineage>
        <taxon>Eukaryota</taxon>
        <taxon>Fungi</taxon>
        <taxon>Dikarya</taxon>
        <taxon>Ascomycota</taxon>
        <taxon>Pezizomycotina</taxon>
        <taxon>Dothideomycetes</taxon>
        <taxon>Pleosporomycetidae</taxon>
        <taxon>Venturiales</taxon>
        <taxon>Sympoventuriaceae</taxon>
        <taxon>Verruconis</taxon>
    </lineage>
</organism>
<dbReference type="Proteomes" id="UP000053259">
    <property type="component" value="Unassembled WGS sequence"/>
</dbReference>
<feature type="compositionally biased region" description="Basic residues" evidence="1">
    <location>
        <begin position="1"/>
        <end position="10"/>
    </location>
</feature>
<evidence type="ECO:0000313" key="2">
    <source>
        <dbReference type="EMBL" id="KIW04285.1"/>
    </source>
</evidence>